<sequence>MNLHLLLARHPSANGCTLGELSLNGKFFCYTLEDVVRPAGQVVAGETAIPAGRYPVTIERSPSFRLLTPRLGGAVASRGILIHPGNGPKDTRGCILVGFAKLPSNIKIYQSQEAFQALMGQLLDATTIDLTIR</sequence>
<dbReference type="AlphaFoldDB" id="A0A7K1TFK3"/>
<reference evidence="2 3" key="1">
    <citation type="submission" date="2019-12" db="EMBL/GenBank/DDBJ databases">
        <title>Hymenobacter sp. HMF4947 Genome sequencing and assembly.</title>
        <authorList>
            <person name="Kang H."/>
            <person name="Cha I."/>
            <person name="Kim H."/>
            <person name="Joh K."/>
        </authorList>
    </citation>
    <scope>NUCLEOTIDE SEQUENCE [LARGE SCALE GENOMIC DNA]</scope>
    <source>
        <strain evidence="2 3">HMF4947</strain>
    </source>
</reference>
<feature type="domain" description="DUF5675" evidence="1">
    <location>
        <begin position="7"/>
        <end position="121"/>
    </location>
</feature>
<organism evidence="2 3">
    <name type="scientific">Hymenobacter ginkgonis</name>
    <dbReference type="NCBI Taxonomy" id="2682976"/>
    <lineage>
        <taxon>Bacteria</taxon>
        <taxon>Pseudomonadati</taxon>
        <taxon>Bacteroidota</taxon>
        <taxon>Cytophagia</taxon>
        <taxon>Cytophagales</taxon>
        <taxon>Hymenobacteraceae</taxon>
        <taxon>Hymenobacter</taxon>
    </lineage>
</organism>
<dbReference type="Proteomes" id="UP000441336">
    <property type="component" value="Unassembled WGS sequence"/>
</dbReference>
<keyword evidence="3" id="KW-1185">Reference proteome</keyword>
<comment type="caution">
    <text evidence="2">The sequence shown here is derived from an EMBL/GenBank/DDBJ whole genome shotgun (WGS) entry which is preliminary data.</text>
</comment>
<dbReference type="EMBL" id="WQKZ01000002">
    <property type="protein sequence ID" value="MVN76931.1"/>
    <property type="molecule type" value="Genomic_DNA"/>
</dbReference>
<gene>
    <name evidence="2" type="ORF">GO988_11405</name>
</gene>
<dbReference type="Pfam" id="PF18925">
    <property type="entry name" value="DUF5675"/>
    <property type="match status" value="1"/>
</dbReference>
<proteinExistence type="predicted"/>
<protein>
    <recommendedName>
        <fullName evidence="1">DUF5675 domain-containing protein</fullName>
    </recommendedName>
</protein>
<dbReference type="InterPro" id="IPR043732">
    <property type="entry name" value="DUF5675"/>
</dbReference>
<dbReference type="RefSeq" id="WP_157565317.1">
    <property type="nucleotide sequence ID" value="NZ_WQKZ01000002.1"/>
</dbReference>
<evidence type="ECO:0000313" key="3">
    <source>
        <dbReference type="Proteomes" id="UP000441336"/>
    </source>
</evidence>
<name>A0A7K1TFK3_9BACT</name>
<evidence type="ECO:0000313" key="2">
    <source>
        <dbReference type="EMBL" id="MVN76931.1"/>
    </source>
</evidence>
<accession>A0A7K1TFK3</accession>
<evidence type="ECO:0000259" key="1">
    <source>
        <dbReference type="Pfam" id="PF18925"/>
    </source>
</evidence>